<proteinExistence type="predicted"/>
<accession>A0ACB8RTD5</accession>
<comment type="caution">
    <text evidence="1">The sequence shown here is derived from an EMBL/GenBank/DDBJ whole genome shotgun (WGS) entry which is preliminary data.</text>
</comment>
<keyword evidence="2" id="KW-1185">Reference proteome</keyword>
<sequence length="191" mass="21626">MSDPSTEEGRKKGVFTVHSSIIIEAPRSTVWGVLLDFASYKEWNPFVRSQIAYDHSKTPLVHTQSLAVGHTLRMDVHIPPTMDDKVSSQHSDEIVTVVDHEACRIGWRYQPPALLSYGLHCERIQALSELEDGRTHYETWETFGGPVAYVLRATMEKDLRKSFDAMAAGLKVRSENSEPRETPEEGDSRRT</sequence>
<gene>
    <name evidence="1" type="ORF">FA95DRAFT_1559102</name>
</gene>
<evidence type="ECO:0000313" key="1">
    <source>
        <dbReference type="EMBL" id="KAI0047383.1"/>
    </source>
</evidence>
<reference evidence="1" key="1">
    <citation type="submission" date="2021-02" db="EMBL/GenBank/DDBJ databases">
        <authorList>
            <consortium name="DOE Joint Genome Institute"/>
            <person name="Ahrendt S."/>
            <person name="Looney B.P."/>
            <person name="Miyauchi S."/>
            <person name="Morin E."/>
            <person name="Drula E."/>
            <person name="Courty P.E."/>
            <person name="Chicoki N."/>
            <person name="Fauchery L."/>
            <person name="Kohler A."/>
            <person name="Kuo A."/>
            <person name="Labutti K."/>
            <person name="Pangilinan J."/>
            <person name="Lipzen A."/>
            <person name="Riley R."/>
            <person name="Andreopoulos W."/>
            <person name="He G."/>
            <person name="Johnson J."/>
            <person name="Barry K.W."/>
            <person name="Grigoriev I.V."/>
            <person name="Nagy L."/>
            <person name="Hibbett D."/>
            <person name="Henrissat B."/>
            <person name="Matheny P.B."/>
            <person name="Labbe J."/>
            <person name="Martin F."/>
        </authorList>
    </citation>
    <scope>NUCLEOTIDE SEQUENCE</scope>
    <source>
        <strain evidence="1">FP105234-sp</strain>
    </source>
</reference>
<dbReference type="Proteomes" id="UP000814033">
    <property type="component" value="Unassembled WGS sequence"/>
</dbReference>
<dbReference type="EMBL" id="MU275905">
    <property type="protein sequence ID" value="KAI0047383.1"/>
    <property type="molecule type" value="Genomic_DNA"/>
</dbReference>
<protein>
    <submittedName>
        <fullName evidence="1">Uncharacterized protein</fullName>
    </submittedName>
</protein>
<name>A0ACB8RTD5_9AGAM</name>
<evidence type="ECO:0000313" key="2">
    <source>
        <dbReference type="Proteomes" id="UP000814033"/>
    </source>
</evidence>
<reference evidence="1" key="2">
    <citation type="journal article" date="2022" name="New Phytol.">
        <title>Evolutionary transition to the ectomycorrhizal habit in the genomes of a hyperdiverse lineage of mushroom-forming fungi.</title>
        <authorList>
            <person name="Looney B."/>
            <person name="Miyauchi S."/>
            <person name="Morin E."/>
            <person name="Drula E."/>
            <person name="Courty P.E."/>
            <person name="Kohler A."/>
            <person name="Kuo A."/>
            <person name="LaButti K."/>
            <person name="Pangilinan J."/>
            <person name="Lipzen A."/>
            <person name="Riley R."/>
            <person name="Andreopoulos W."/>
            <person name="He G."/>
            <person name="Johnson J."/>
            <person name="Nolan M."/>
            <person name="Tritt A."/>
            <person name="Barry K.W."/>
            <person name="Grigoriev I.V."/>
            <person name="Nagy L.G."/>
            <person name="Hibbett D."/>
            <person name="Henrissat B."/>
            <person name="Matheny P.B."/>
            <person name="Labbe J."/>
            <person name="Martin F.M."/>
        </authorList>
    </citation>
    <scope>NUCLEOTIDE SEQUENCE</scope>
    <source>
        <strain evidence="1">FP105234-sp</strain>
    </source>
</reference>
<organism evidence="1 2">
    <name type="scientific">Auriscalpium vulgare</name>
    <dbReference type="NCBI Taxonomy" id="40419"/>
    <lineage>
        <taxon>Eukaryota</taxon>
        <taxon>Fungi</taxon>
        <taxon>Dikarya</taxon>
        <taxon>Basidiomycota</taxon>
        <taxon>Agaricomycotina</taxon>
        <taxon>Agaricomycetes</taxon>
        <taxon>Russulales</taxon>
        <taxon>Auriscalpiaceae</taxon>
        <taxon>Auriscalpium</taxon>
    </lineage>
</organism>